<evidence type="ECO:0000313" key="2">
    <source>
        <dbReference type="EMBL" id="MBY0755289.1"/>
    </source>
</evidence>
<proteinExistence type="predicted"/>
<evidence type="ECO:0000313" key="3">
    <source>
        <dbReference type="Proteomes" id="UP001299068"/>
    </source>
</evidence>
<sequence>MFLIRKAIPDDALGITIVNVYTWKITYTGLIPDELIDKRIDNLKYLAKEIREDIEKNNNFIVASIENTIIGFCSYGNSRNESFMDSGEINALYVLHGFQGEGLGKKLFLAATKELKHIGYSSVIINCLQGNPSIEFYKHMGGNIVSKRKDEIKGTVITEDIIYIKI</sequence>
<dbReference type="Pfam" id="PF00583">
    <property type="entry name" value="Acetyltransf_1"/>
    <property type="match status" value="1"/>
</dbReference>
<dbReference type="InterPro" id="IPR000182">
    <property type="entry name" value="GNAT_dom"/>
</dbReference>
<dbReference type="SUPFAM" id="SSF55729">
    <property type="entry name" value="Acyl-CoA N-acyltransferases (Nat)"/>
    <property type="match status" value="1"/>
</dbReference>
<dbReference type="InterPro" id="IPR016181">
    <property type="entry name" value="Acyl_CoA_acyltransferase"/>
</dbReference>
<reference evidence="2 3" key="1">
    <citation type="journal article" date="2021" name="Cell Host Microbe">
        <title>in vivo commensal control of Clostridioides difficile virulence.</title>
        <authorList>
            <person name="Girinathan B.P."/>
            <person name="Dibenedetto N."/>
            <person name="Worley J.N."/>
            <person name="Peltier J."/>
            <person name="Arrieta-Ortiz M.L."/>
            <person name="Rupa Christinal Immanuel S."/>
            <person name="Lavin R."/>
            <person name="Delaney M.L."/>
            <person name="Cummins C."/>
            <person name="Hoffmann M."/>
            <person name="Luo Y."/>
            <person name="Gonzalez-Escalona N."/>
            <person name="Allard M."/>
            <person name="Onderdonk A.B."/>
            <person name="Gerber G.K."/>
            <person name="Sonenshein A.L."/>
            <person name="Baliga N."/>
            <person name="Dupuy B."/>
            <person name="Bry L."/>
        </authorList>
    </citation>
    <scope>NUCLEOTIDE SEQUENCE [LARGE SCALE GENOMIC DNA]</scope>
    <source>
        <strain evidence="2 3">DSM 599</strain>
    </source>
</reference>
<feature type="domain" description="N-acetyltransferase" evidence="1">
    <location>
        <begin position="2"/>
        <end position="166"/>
    </location>
</feature>
<evidence type="ECO:0000259" key="1">
    <source>
        <dbReference type="PROSITE" id="PS51186"/>
    </source>
</evidence>
<keyword evidence="3" id="KW-1185">Reference proteome</keyword>
<dbReference type="Gene3D" id="3.40.630.30">
    <property type="match status" value="1"/>
</dbReference>
<dbReference type="RefSeq" id="WP_221860446.1">
    <property type="nucleotide sequence ID" value="NZ_JAIKTU010000005.1"/>
</dbReference>
<comment type="caution">
    <text evidence="2">The sequence shown here is derived from an EMBL/GenBank/DDBJ whole genome shotgun (WGS) entry which is preliminary data.</text>
</comment>
<dbReference type="PROSITE" id="PS51186">
    <property type="entry name" value="GNAT"/>
    <property type="match status" value="1"/>
</dbReference>
<name>A0ABS7KWU8_CLOSR</name>
<organism evidence="2 3">
    <name type="scientific">Clostridium sardiniense</name>
    <name type="common">Clostridium absonum</name>
    <dbReference type="NCBI Taxonomy" id="29369"/>
    <lineage>
        <taxon>Bacteria</taxon>
        <taxon>Bacillati</taxon>
        <taxon>Bacillota</taxon>
        <taxon>Clostridia</taxon>
        <taxon>Eubacteriales</taxon>
        <taxon>Clostridiaceae</taxon>
        <taxon>Clostridium</taxon>
    </lineage>
</organism>
<protein>
    <submittedName>
        <fullName evidence="2">GNAT family N-acetyltransferase</fullName>
    </submittedName>
</protein>
<accession>A0ABS7KWU8</accession>
<dbReference type="Proteomes" id="UP001299068">
    <property type="component" value="Unassembled WGS sequence"/>
</dbReference>
<dbReference type="EMBL" id="JAIKTU010000005">
    <property type="protein sequence ID" value="MBY0755289.1"/>
    <property type="molecule type" value="Genomic_DNA"/>
</dbReference>
<gene>
    <name evidence="2" type="ORF">K5V21_07450</name>
</gene>
<dbReference type="CDD" id="cd04301">
    <property type="entry name" value="NAT_SF"/>
    <property type="match status" value="1"/>
</dbReference>